<protein>
    <submittedName>
        <fullName evidence="1">Uncharacterized protein</fullName>
    </submittedName>
</protein>
<accession>A0A1M5CH92</accession>
<evidence type="ECO:0000313" key="2">
    <source>
        <dbReference type="Proteomes" id="UP000184533"/>
    </source>
</evidence>
<dbReference type="AlphaFoldDB" id="A0A1M5CH92"/>
<dbReference type="Proteomes" id="UP000184533">
    <property type="component" value="Unassembled WGS sequence"/>
</dbReference>
<dbReference type="RefSeq" id="WP_160300127.1">
    <property type="nucleotide sequence ID" value="NZ_FQVC01000009.1"/>
</dbReference>
<organism evidence="1 2">
    <name type="scientific">Devosia limi DSM 17137</name>
    <dbReference type="NCBI Taxonomy" id="1121477"/>
    <lineage>
        <taxon>Bacteria</taxon>
        <taxon>Pseudomonadati</taxon>
        <taxon>Pseudomonadota</taxon>
        <taxon>Alphaproteobacteria</taxon>
        <taxon>Hyphomicrobiales</taxon>
        <taxon>Devosiaceae</taxon>
        <taxon>Devosia</taxon>
    </lineage>
</organism>
<name>A0A1M5CH92_9HYPH</name>
<sequence length="48" mass="5169">MSSTIAPEVLGGPRFWGSLSEMVRGSTTLLLGRPLEDMATDFLDLGDK</sequence>
<evidence type="ECO:0000313" key="1">
    <source>
        <dbReference type="EMBL" id="SHF54133.1"/>
    </source>
</evidence>
<dbReference type="EMBL" id="FQVC01000009">
    <property type="protein sequence ID" value="SHF54133.1"/>
    <property type="molecule type" value="Genomic_DNA"/>
</dbReference>
<proteinExistence type="predicted"/>
<gene>
    <name evidence="1" type="ORF">SAMN02745223_02917</name>
</gene>
<reference evidence="1 2" key="1">
    <citation type="submission" date="2016-11" db="EMBL/GenBank/DDBJ databases">
        <authorList>
            <person name="Jaros S."/>
            <person name="Januszkiewicz K."/>
            <person name="Wedrychowicz H."/>
        </authorList>
    </citation>
    <scope>NUCLEOTIDE SEQUENCE [LARGE SCALE GENOMIC DNA]</scope>
    <source>
        <strain evidence="1 2">DSM 17137</strain>
    </source>
</reference>